<sequence>MDTVPSTFVVSVLRLCGDDLPEELPAAWARRGQAYLKKRGSLTLTCAPSDLQNDALPWTLRYNIPSHQPPSPGEEHAFGDDFRVRVVYRSWFPISPLLEQFHIALGKQIRSRIHFMQGMVPTTLRSINIHPDILEGSLFFQVNRIISNTGKQFSKPETPLSDLPTSFWVDYLLSESSTGINVDMGFDVTSAVIDGWKQMDPRRLPQKIIFGIEMPMNNLGFTEFPMELADARLLETIEKKIRAKKMSIIQNLRKMYIEYIEHPLYPSFRIYAIFLGAGKTLHKKNKRETFVAWTKRDWHYADCTLLID</sequence>
<dbReference type="Proteomes" id="UP000095287">
    <property type="component" value="Unplaced"/>
</dbReference>
<evidence type="ECO:0000313" key="1">
    <source>
        <dbReference type="Proteomes" id="UP000095287"/>
    </source>
</evidence>
<proteinExistence type="predicted"/>
<dbReference type="WBParaSite" id="L893_g601.t1">
    <property type="protein sequence ID" value="L893_g601.t1"/>
    <property type="gene ID" value="L893_g601"/>
</dbReference>
<accession>A0A1I8AJ64</accession>
<reference evidence="2" key="1">
    <citation type="submission" date="2016-11" db="UniProtKB">
        <authorList>
            <consortium name="WormBaseParasite"/>
        </authorList>
    </citation>
    <scope>IDENTIFICATION</scope>
</reference>
<dbReference type="AlphaFoldDB" id="A0A1I8AJ64"/>
<organism evidence="1 2">
    <name type="scientific">Steinernema glaseri</name>
    <dbReference type="NCBI Taxonomy" id="37863"/>
    <lineage>
        <taxon>Eukaryota</taxon>
        <taxon>Metazoa</taxon>
        <taxon>Ecdysozoa</taxon>
        <taxon>Nematoda</taxon>
        <taxon>Chromadorea</taxon>
        <taxon>Rhabditida</taxon>
        <taxon>Tylenchina</taxon>
        <taxon>Panagrolaimomorpha</taxon>
        <taxon>Strongyloidoidea</taxon>
        <taxon>Steinernematidae</taxon>
        <taxon>Steinernema</taxon>
    </lineage>
</organism>
<protein>
    <submittedName>
        <fullName evidence="2">Autophagy protein 5</fullName>
    </submittedName>
</protein>
<name>A0A1I8AJ64_9BILA</name>
<keyword evidence="1" id="KW-1185">Reference proteome</keyword>
<evidence type="ECO:0000313" key="2">
    <source>
        <dbReference type="WBParaSite" id="L893_g601.t1"/>
    </source>
</evidence>